<dbReference type="GO" id="GO:0005576">
    <property type="term" value="C:extracellular region"/>
    <property type="evidence" value="ECO:0007669"/>
    <property type="project" value="UniProtKB-SubCell"/>
</dbReference>
<name>A0A5N5SHC0_9CRUS</name>
<dbReference type="OrthoDB" id="958254at2759"/>
<keyword evidence="5" id="KW-0325">Glycoprotein</keyword>
<evidence type="ECO:0000256" key="4">
    <source>
        <dbReference type="ARBA" id="ARBA00022729"/>
    </source>
</evidence>
<evidence type="ECO:0000256" key="2">
    <source>
        <dbReference type="ARBA" id="ARBA00005679"/>
    </source>
</evidence>
<gene>
    <name evidence="6" type="ORF">Anas_06678</name>
</gene>
<reference evidence="6 7" key="1">
    <citation type="journal article" date="2019" name="PLoS Biol.">
        <title>Sex chromosomes control vertical transmission of feminizing Wolbachia symbionts in an isopod.</title>
        <authorList>
            <person name="Becking T."/>
            <person name="Chebbi M.A."/>
            <person name="Giraud I."/>
            <person name="Moumen B."/>
            <person name="Laverre T."/>
            <person name="Caubet Y."/>
            <person name="Peccoud J."/>
            <person name="Gilbert C."/>
            <person name="Cordaux R."/>
        </authorList>
    </citation>
    <scope>NUCLEOTIDE SEQUENCE [LARGE SCALE GENOMIC DNA]</scope>
    <source>
        <strain evidence="6">ANa2</strain>
        <tissue evidence="6">Whole body excluding digestive tract and cuticle</tissue>
    </source>
</reference>
<evidence type="ECO:0000256" key="3">
    <source>
        <dbReference type="ARBA" id="ARBA00022525"/>
    </source>
</evidence>
<dbReference type="GO" id="GO:0016671">
    <property type="term" value="F:oxidoreductase activity, acting on a sulfur group of donors, disulfide as acceptor"/>
    <property type="evidence" value="ECO:0007669"/>
    <property type="project" value="InterPro"/>
</dbReference>
<protein>
    <submittedName>
        <fullName evidence="6">Gamma-interferon-inducible lysosomal thiol reductase</fullName>
    </submittedName>
</protein>
<keyword evidence="3" id="KW-0964">Secreted</keyword>
<dbReference type="InterPro" id="IPR004911">
    <property type="entry name" value="Interferon-induced_GILT"/>
</dbReference>
<feature type="non-terminal residue" evidence="6">
    <location>
        <position position="107"/>
    </location>
</feature>
<dbReference type="PANTHER" id="PTHR13234:SF8">
    <property type="entry name" value="GAMMA-INTERFERON-INDUCIBLE LYSOSOMAL THIOL REDUCTASE"/>
    <property type="match status" value="1"/>
</dbReference>
<keyword evidence="4" id="KW-0732">Signal</keyword>
<comment type="subcellular location">
    <subcellularLocation>
        <location evidence="1">Secreted</location>
    </subcellularLocation>
</comment>
<evidence type="ECO:0000313" key="6">
    <source>
        <dbReference type="EMBL" id="KAB7493606.1"/>
    </source>
</evidence>
<evidence type="ECO:0000313" key="7">
    <source>
        <dbReference type="Proteomes" id="UP000326759"/>
    </source>
</evidence>
<dbReference type="PANTHER" id="PTHR13234">
    <property type="entry name" value="GAMMA-INTERFERON INDUCIBLE LYSOSOMAL THIOL REDUCTASE GILT"/>
    <property type="match status" value="1"/>
</dbReference>
<proteinExistence type="inferred from homology"/>
<dbReference type="Proteomes" id="UP000326759">
    <property type="component" value="Unassembled WGS sequence"/>
</dbReference>
<organism evidence="6 7">
    <name type="scientific">Armadillidium nasatum</name>
    <dbReference type="NCBI Taxonomy" id="96803"/>
    <lineage>
        <taxon>Eukaryota</taxon>
        <taxon>Metazoa</taxon>
        <taxon>Ecdysozoa</taxon>
        <taxon>Arthropoda</taxon>
        <taxon>Crustacea</taxon>
        <taxon>Multicrustacea</taxon>
        <taxon>Malacostraca</taxon>
        <taxon>Eumalacostraca</taxon>
        <taxon>Peracarida</taxon>
        <taxon>Isopoda</taxon>
        <taxon>Oniscidea</taxon>
        <taxon>Crinocheta</taxon>
        <taxon>Armadillidiidae</taxon>
        <taxon>Armadillidium</taxon>
    </lineage>
</organism>
<comment type="caution">
    <text evidence="6">The sequence shown here is derived from an EMBL/GenBank/DDBJ whole genome shotgun (WGS) entry which is preliminary data.</text>
</comment>
<dbReference type="Pfam" id="PF03227">
    <property type="entry name" value="GILT"/>
    <property type="match status" value="1"/>
</dbReference>
<dbReference type="EMBL" id="SEYY01025187">
    <property type="protein sequence ID" value="KAB7493606.1"/>
    <property type="molecule type" value="Genomic_DNA"/>
</dbReference>
<comment type="similarity">
    <text evidence="2">Belongs to the GILT family.</text>
</comment>
<evidence type="ECO:0000256" key="5">
    <source>
        <dbReference type="ARBA" id="ARBA00023180"/>
    </source>
</evidence>
<sequence>VTTSDDGKGIEFECQNGPLECTGNKILSCVVEYFETDLQIKLLTCLMSSPSIQNAIKECGRKTGVPVSAVEECYTSGEGSLILYQNGLRTLKLDPELFFVPTVTVNK</sequence>
<accession>A0A5N5SHC0</accession>
<evidence type="ECO:0000256" key="1">
    <source>
        <dbReference type="ARBA" id="ARBA00004613"/>
    </source>
</evidence>
<keyword evidence="7" id="KW-1185">Reference proteome</keyword>
<dbReference type="AlphaFoldDB" id="A0A5N5SHC0"/>
<feature type="non-terminal residue" evidence="6">
    <location>
        <position position="1"/>
    </location>
</feature>